<dbReference type="AlphaFoldDB" id="A0A976MC31"/>
<gene>
    <name evidence="1" type="ORF">MACK_000426</name>
</gene>
<evidence type="ECO:0000313" key="2">
    <source>
        <dbReference type="Proteomes" id="UP000244811"/>
    </source>
</evidence>
<organism evidence="1 2">
    <name type="scientific">Theileria orientalis</name>
    <dbReference type="NCBI Taxonomy" id="68886"/>
    <lineage>
        <taxon>Eukaryota</taxon>
        <taxon>Sar</taxon>
        <taxon>Alveolata</taxon>
        <taxon>Apicomplexa</taxon>
        <taxon>Aconoidasida</taxon>
        <taxon>Piroplasmida</taxon>
        <taxon>Theileriidae</taxon>
        <taxon>Theileria</taxon>
    </lineage>
</organism>
<accession>A0A976MC31</accession>
<protein>
    <submittedName>
        <fullName evidence="1">Uncharacterized protein</fullName>
    </submittedName>
</protein>
<sequence length="648" mass="73805">MLRYTHKIASLDQIVQLNSLLSQDNRLVVNPLGQVLNSPLAAQLLGLVLAIKQLGPVKVPHQVLVPHHLPELVRLVLNLVVLRLHPKLIPNLPVVEHNRKVEQVYQLLRVNLPVHNKALVLNLLELVNLLVLKALVVHRLAVHLPQLNIQVQLNRNHLQLVLHLDHSLNHLLHRNHHQLVLRCSHRPKHLPHLEYSHNPANHNPQVPPHLQSLQVQVPIVNKFLVGQLLRLVPSNHLVLQLLELVYNPLLVLQLLGLVHLLVLQPQFLLVNLLVLNKSLVLKLLRPVHTNNYLVVQLKLELVLHLLRLVLSHPLVLNPLIVQLLRLVLINHLVVQLKLELVLHLLRLVLSHPLVLNPLIVQLLRLVLINHLVVQLKLELVLHLLRLVLSHPLVLNPLIVQLLRLVLINHLVVQLVVIHLLGLQVSQVAKLQVKHLNHNPNHLPQRRHKHNQDPRQVLYQKLEQMASLVNPVNNLKKQRTVPEPNRQLQLRHQVVMALDQVEPVLEVDHLQLIKVVAPTQVLVKVPEQVEKVKMAVVEKAEMVKAAVHLHQLEEVAKPLMVVLKEVAHHQLMKVVAPIQVEEADQLMEVVEVALTQAVGVEAVVVAVQLISLQVVVKSFIQVREKKQNLRIILRILSCSKLILMTPKAM</sequence>
<dbReference type="Proteomes" id="UP000244811">
    <property type="component" value="Chromosome 1"/>
</dbReference>
<evidence type="ECO:0000313" key="1">
    <source>
        <dbReference type="EMBL" id="UKK00354.2"/>
    </source>
</evidence>
<name>A0A976MC31_THEOR</name>
<dbReference type="EMBL" id="CP056069">
    <property type="protein sequence ID" value="UKK00354.2"/>
    <property type="molecule type" value="Genomic_DNA"/>
</dbReference>
<reference evidence="1" key="1">
    <citation type="submission" date="2022-07" db="EMBL/GenBank/DDBJ databases">
        <title>Evaluation of T. orientalis genome assembly methods using nanopore sequencing and analysis of variation between genomes.</title>
        <authorList>
            <person name="Yam J."/>
            <person name="Micallef M.L."/>
            <person name="Liu M."/>
            <person name="Djordjevic S.P."/>
            <person name="Bogema D.R."/>
            <person name="Jenkins C."/>
        </authorList>
    </citation>
    <scope>NUCLEOTIDE SEQUENCE</scope>
    <source>
        <strain evidence="1">Goon Nure</strain>
    </source>
</reference>
<proteinExistence type="predicted"/>